<keyword evidence="3" id="KW-1185">Reference proteome</keyword>
<gene>
    <name evidence="2" type="ORF">DdX_03158</name>
</gene>
<dbReference type="SUPFAM" id="SSF160059">
    <property type="entry name" value="PriA/YqbF domain"/>
    <property type="match status" value="1"/>
</dbReference>
<comment type="subcellular location">
    <subcellularLocation>
        <location evidence="1">Nucleus</location>
    </subcellularLocation>
</comment>
<keyword evidence="1" id="KW-0235">DNA replication</keyword>
<name>A0AAD4RCR5_9BILA</name>
<organism evidence="2 3">
    <name type="scientific">Ditylenchus destructor</name>
    <dbReference type="NCBI Taxonomy" id="166010"/>
    <lineage>
        <taxon>Eukaryota</taxon>
        <taxon>Metazoa</taxon>
        <taxon>Ecdysozoa</taxon>
        <taxon>Nematoda</taxon>
        <taxon>Chromadorea</taxon>
        <taxon>Rhabditida</taxon>
        <taxon>Tylenchina</taxon>
        <taxon>Tylenchomorpha</taxon>
        <taxon>Sphaerularioidea</taxon>
        <taxon>Anguinidae</taxon>
        <taxon>Anguininae</taxon>
        <taxon>Ditylenchus</taxon>
    </lineage>
</organism>
<dbReference type="EMBL" id="JAKKPZ010000002">
    <property type="protein sequence ID" value="KAI1726438.1"/>
    <property type="molecule type" value="Genomic_DNA"/>
</dbReference>
<dbReference type="SUPFAM" id="SSF158573">
    <property type="entry name" value="GINS helical bundle-like"/>
    <property type="match status" value="1"/>
</dbReference>
<dbReference type="AlphaFoldDB" id="A0AAD4RCR5"/>
<dbReference type="InterPro" id="IPR036224">
    <property type="entry name" value="GINS_bundle-like_dom_sf"/>
</dbReference>
<comment type="caution">
    <text evidence="2">The sequence shown here is derived from an EMBL/GenBank/DDBJ whole genome shotgun (WGS) entry which is preliminary data.</text>
</comment>
<evidence type="ECO:0000256" key="1">
    <source>
        <dbReference type="RuleBase" id="RU367161"/>
    </source>
</evidence>
<comment type="similarity">
    <text evidence="1">Belongs to the GINS3/PSF3 family.</text>
</comment>
<dbReference type="Proteomes" id="UP001201812">
    <property type="component" value="Unassembled WGS sequence"/>
</dbReference>
<comment type="function">
    <text evidence="1">The GINS complex plays an essential role in the initiation of DNA replication.</text>
</comment>
<protein>
    <recommendedName>
        <fullName evidence="1">DNA replication complex GINS protein PSF3</fullName>
    </recommendedName>
</protein>
<reference evidence="2" key="1">
    <citation type="submission" date="2022-01" db="EMBL/GenBank/DDBJ databases">
        <title>Genome Sequence Resource for Two Populations of Ditylenchus destructor, the Migratory Endoparasitic Phytonematode.</title>
        <authorList>
            <person name="Zhang H."/>
            <person name="Lin R."/>
            <person name="Xie B."/>
        </authorList>
    </citation>
    <scope>NUCLEOTIDE SEQUENCE</scope>
    <source>
        <strain evidence="2">BazhouSP</strain>
    </source>
</reference>
<dbReference type="InterPro" id="IPR038437">
    <property type="entry name" value="GINS_Psf3_sf"/>
</dbReference>
<comment type="subunit">
    <text evidence="1">Component of the GINS complex.</text>
</comment>
<dbReference type="CDD" id="cd11713">
    <property type="entry name" value="GINS_A_psf3"/>
    <property type="match status" value="1"/>
</dbReference>
<dbReference type="Gene3D" id="1.20.58.2050">
    <property type="match status" value="1"/>
</dbReference>
<accession>A0AAD4RCR5</accession>
<dbReference type="InterPro" id="IPR010492">
    <property type="entry name" value="GINS_Psf3"/>
</dbReference>
<sequence length="195" mass="22144">MSSNEQSSCSASKVLYVDEDYYDLNVIMATNANVKCIFDNRTPLDIFPLVGQKAPSKISDEGLQTEMPAWIVPAISYNCTVVIPPTYSAISRESIRANNHATHFDALRRHFYVFGVYIAKLTNIEDGQHIIQSLMAAFTQRIGWILGQSLKMNAKLNNMDEFERKIFNVGQAAEIQMSNWMHCTNSERKSAKRKR</sequence>
<dbReference type="PANTHER" id="PTHR22768">
    <property type="entry name" value="DNA REPLICATION COMPLEX GINS PROTEIN PSF3"/>
    <property type="match status" value="1"/>
</dbReference>
<dbReference type="GO" id="GO:1902975">
    <property type="term" value="P:mitotic DNA replication initiation"/>
    <property type="evidence" value="ECO:0007669"/>
    <property type="project" value="TreeGrafter"/>
</dbReference>
<keyword evidence="1" id="KW-0539">Nucleus</keyword>
<proteinExistence type="inferred from homology"/>
<evidence type="ECO:0000313" key="3">
    <source>
        <dbReference type="Proteomes" id="UP001201812"/>
    </source>
</evidence>
<evidence type="ECO:0000313" key="2">
    <source>
        <dbReference type="EMBL" id="KAI1726438.1"/>
    </source>
</evidence>
<dbReference type="GO" id="GO:0000811">
    <property type="term" value="C:GINS complex"/>
    <property type="evidence" value="ECO:0007669"/>
    <property type="project" value="UniProtKB-UniRule"/>
</dbReference>
<dbReference type="PANTHER" id="PTHR22768:SF0">
    <property type="entry name" value="DNA REPLICATION COMPLEX GINS PROTEIN PSF3"/>
    <property type="match status" value="1"/>
</dbReference>